<feature type="non-terminal residue" evidence="1">
    <location>
        <position position="66"/>
    </location>
</feature>
<organism evidence="1">
    <name type="scientific">mine drainage metagenome</name>
    <dbReference type="NCBI Taxonomy" id="410659"/>
    <lineage>
        <taxon>unclassified sequences</taxon>
        <taxon>metagenomes</taxon>
        <taxon>ecological metagenomes</taxon>
    </lineage>
</organism>
<reference evidence="1" key="2">
    <citation type="journal article" date="2014" name="ISME J.">
        <title>Microbial stratification in low pH oxic and suboxic macroscopic growths along an acid mine drainage.</title>
        <authorList>
            <person name="Mendez-Garcia C."/>
            <person name="Mesa V."/>
            <person name="Sprenger R.R."/>
            <person name="Richter M."/>
            <person name="Diez M.S."/>
            <person name="Solano J."/>
            <person name="Bargiela R."/>
            <person name="Golyshina O.V."/>
            <person name="Manteca A."/>
            <person name="Ramos J.L."/>
            <person name="Gallego J.R."/>
            <person name="Llorente I."/>
            <person name="Martins Dos Santos V.A."/>
            <person name="Jensen O.N."/>
            <person name="Pelaez A.I."/>
            <person name="Sanchez J."/>
            <person name="Ferrer M."/>
        </authorList>
    </citation>
    <scope>NUCLEOTIDE SEQUENCE</scope>
</reference>
<feature type="non-terminal residue" evidence="1">
    <location>
        <position position="1"/>
    </location>
</feature>
<accession>T1CKY0</accession>
<evidence type="ECO:0000313" key="1">
    <source>
        <dbReference type="EMBL" id="EQD69065.1"/>
    </source>
</evidence>
<name>T1CKY0_9ZZZZ</name>
<sequence>AYIYGPGGMPVEQLGPNGSVLYYLLDRQGSTIALTDESGHVLARYAYSAYGSLTCGPDPGPGLPQP</sequence>
<dbReference type="Gene3D" id="2.180.10.10">
    <property type="entry name" value="RHS repeat-associated core"/>
    <property type="match status" value="1"/>
</dbReference>
<reference evidence="1" key="1">
    <citation type="submission" date="2013-08" db="EMBL/GenBank/DDBJ databases">
        <authorList>
            <person name="Mendez C."/>
            <person name="Richter M."/>
            <person name="Ferrer M."/>
            <person name="Sanchez J."/>
        </authorList>
    </citation>
    <scope>NUCLEOTIDE SEQUENCE</scope>
</reference>
<dbReference type="AlphaFoldDB" id="T1CKY0"/>
<protein>
    <recommendedName>
        <fullName evidence="2">Rhs family protein</fullName>
    </recommendedName>
</protein>
<gene>
    <name evidence="1" type="ORF">B1B_05483</name>
</gene>
<proteinExistence type="predicted"/>
<comment type="caution">
    <text evidence="1">The sequence shown here is derived from an EMBL/GenBank/DDBJ whole genome shotgun (WGS) entry which is preliminary data.</text>
</comment>
<dbReference type="EMBL" id="AUZY01003477">
    <property type="protein sequence ID" value="EQD69065.1"/>
    <property type="molecule type" value="Genomic_DNA"/>
</dbReference>
<evidence type="ECO:0008006" key="2">
    <source>
        <dbReference type="Google" id="ProtNLM"/>
    </source>
</evidence>